<keyword evidence="3 5" id="KW-1133">Transmembrane helix</keyword>
<feature type="transmembrane region" description="Helical" evidence="5">
    <location>
        <begin position="211"/>
        <end position="236"/>
    </location>
</feature>
<proteinExistence type="predicted"/>
<gene>
    <name evidence="7" type="ORF">SAMN05421737_11111</name>
</gene>
<dbReference type="GO" id="GO:0016020">
    <property type="term" value="C:membrane"/>
    <property type="evidence" value="ECO:0007669"/>
    <property type="project" value="UniProtKB-SubCell"/>
</dbReference>
<dbReference type="Pfam" id="PF01061">
    <property type="entry name" value="ABC2_membrane"/>
    <property type="match status" value="1"/>
</dbReference>
<feature type="transmembrane region" description="Helical" evidence="5">
    <location>
        <begin position="98"/>
        <end position="120"/>
    </location>
</feature>
<protein>
    <submittedName>
        <fullName evidence="7">ABC-2 type transport system permease protein</fullName>
    </submittedName>
</protein>
<organism evidence="7 8">
    <name type="scientific">Shouchella lonarensis</name>
    <dbReference type="NCBI Taxonomy" id="1464122"/>
    <lineage>
        <taxon>Bacteria</taxon>
        <taxon>Bacillati</taxon>
        <taxon>Bacillota</taxon>
        <taxon>Bacilli</taxon>
        <taxon>Bacillales</taxon>
        <taxon>Bacillaceae</taxon>
        <taxon>Shouchella</taxon>
    </lineage>
</organism>
<feature type="transmembrane region" description="Helical" evidence="5">
    <location>
        <begin position="50"/>
        <end position="71"/>
    </location>
</feature>
<evidence type="ECO:0000313" key="7">
    <source>
        <dbReference type="EMBL" id="SDC59674.1"/>
    </source>
</evidence>
<comment type="subcellular location">
    <subcellularLocation>
        <location evidence="1">Membrane</location>
        <topology evidence="1">Multi-pass membrane protein</topology>
    </subcellularLocation>
</comment>
<dbReference type="GO" id="GO:0140359">
    <property type="term" value="F:ABC-type transporter activity"/>
    <property type="evidence" value="ECO:0007669"/>
    <property type="project" value="InterPro"/>
</dbReference>
<dbReference type="AlphaFoldDB" id="A0A1G6MWQ1"/>
<feature type="domain" description="ABC-2 type transporter transmembrane" evidence="6">
    <location>
        <begin position="2"/>
        <end position="203"/>
    </location>
</feature>
<evidence type="ECO:0000256" key="1">
    <source>
        <dbReference type="ARBA" id="ARBA00004141"/>
    </source>
</evidence>
<dbReference type="InterPro" id="IPR013525">
    <property type="entry name" value="ABC2_TM"/>
</dbReference>
<evidence type="ECO:0000256" key="4">
    <source>
        <dbReference type="ARBA" id="ARBA00023136"/>
    </source>
</evidence>
<dbReference type="STRING" id="1464122.SAMN05421737_11111"/>
<dbReference type="PANTHER" id="PTHR43027">
    <property type="entry name" value="DOXORUBICIN RESISTANCE ABC TRANSPORTER PERMEASE PROTEIN DRRC-RELATED"/>
    <property type="match status" value="1"/>
</dbReference>
<evidence type="ECO:0000256" key="2">
    <source>
        <dbReference type="ARBA" id="ARBA00022692"/>
    </source>
</evidence>
<evidence type="ECO:0000256" key="3">
    <source>
        <dbReference type="ARBA" id="ARBA00022989"/>
    </source>
</evidence>
<dbReference type="InterPro" id="IPR052902">
    <property type="entry name" value="ABC-2_transporter"/>
</dbReference>
<sequence>MWALARVEMKKQLQDKALFFFTLVLPIVMIVLFMNIFLGDEPKEALAGHMVMALSVFFSVFIIISIVTSFVKDRDKGIVARLASTPLSLTNYVIGKSLPFFAIVAAQLVILAALGIFAYGMAIHNWLLYMLMVLLWALVIAIWGAAVAMFSKTENTGILITQIVAMGGALAGGLWMPYELLPNVIRVIGKFTPQYWTHQSMMTTTVSSPDLGTIGVAVLVLIATAGLGLLVSMVGYRTFLKRARS</sequence>
<dbReference type="PANTHER" id="PTHR43027:SF1">
    <property type="entry name" value="DOXORUBICIN RESISTANCE ABC TRANSPORTER PERMEASE PROTEIN DRRC-RELATED"/>
    <property type="match status" value="1"/>
</dbReference>
<dbReference type="RefSeq" id="WP_090776423.1">
    <property type="nucleotide sequence ID" value="NZ_FMYM01000011.1"/>
</dbReference>
<keyword evidence="8" id="KW-1185">Reference proteome</keyword>
<feature type="transmembrane region" description="Helical" evidence="5">
    <location>
        <begin position="126"/>
        <end position="150"/>
    </location>
</feature>
<evidence type="ECO:0000259" key="6">
    <source>
        <dbReference type="Pfam" id="PF01061"/>
    </source>
</evidence>
<keyword evidence="2 5" id="KW-0812">Transmembrane</keyword>
<name>A0A1G6MWQ1_9BACI</name>
<reference evidence="8" key="1">
    <citation type="submission" date="2016-09" db="EMBL/GenBank/DDBJ databases">
        <authorList>
            <person name="Varghese N."/>
            <person name="Submissions S."/>
        </authorList>
    </citation>
    <scope>NUCLEOTIDE SEQUENCE [LARGE SCALE GENOMIC DNA]</scope>
    <source>
        <strain evidence="8">25nlg</strain>
    </source>
</reference>
<evidence type="ECO:0000313" key="8">
    <source>
        <dbReference type="Proteomes" id="UP000242662"/>
    </source>
</evidence>
<dbReference type="EMBL" id="FMYM01000011">
    <property type="protein sequence ID" value="SDC59674.1"/>
    <property type="molecule type" value="Genomic_DNA"/>
</dbReference>
<evidence type="ECO:0000256" key="5">
    <source>
        <dbReference type="SAM" id="Phobius"/>
    </source>
</evidence>
<feature type="transmembrane region" description="Helical" evidence="5">
    <location>
        <begin position="157"/>
        <end position="176"/>
    </location>
</feature>
<feature type="transmembrane region" description="Helical" evidence="5">
    <location>
        <begin position="18"/>
        <end position="38"/>
    </location>
</feature>
<dbReference type="OrthoDB" id="266913at2"/>
<dbReference type="Proteomes" id="UP000242662">
    <property type="component" value="Unassembled WGS sequence"/>
</dbReference>
<keyword evidence="4 5" id="KW-0472">Membrane</keyword>
<accession>A0A1G6MWQ1</accession>